<comment type="caution">
    <text evidence="2">The sequence shown here is derived from an EMBL/GenBank/DDBJ whole genome shotgun (WGS) entry which is preliminary data.</text>
</comment>
<dbReference type="EMBL" id="JAAEDL010000008">
    <property type="protein sequence ID" value="MBR0680922.1"/>
    <property type="molecule type" value="Genomic_DNA"/>
</dbReference>
<dbReference type="Pfam" id="PF02515">
    <property type="entry name" value="CoA_transf_3"/>
    <property type="match status" value="1"/>
</dbReference>
<dbReference type="Gene3D" id="3.40.50.10540">
    <property type="entry name" value="Crotonobetainyl-coa:carnitine coa-transferase, domain 1"/>
    <property type="match status" value="1"/>
</dbReference>
<dbReference type="Gene3D" id="3.30.1540.10">
    <property type="entry name" value="formyl-coa transferase, domain 3"/>
    <property type="match status" value="1"/>
</dbReference>
<dbReference type="InterPro" id="IPR023606">
    <property type="entry name" value="CoA-Trfase_III_dom_1_sf"/>
</dbReference>
<dbReference type="RefSeq" id="WP_211846451.1">
    <property type="nucleotide sequence ID" value="NZ_JAAEDL010000008.1"/>
</dbReference>
<dbReference type="SUPFAM" id="SSF89796">
    <property type="entry name" value="CoA-transferase family III (CaiB/BaiF)"/>
    <property type="match status" value="1"/>
</dbReference>
<dbReference type="InterPro" id="IPR050483">
    <property type="entry name" value="CoA-transferase_III_domain"/>
</dbReference>
<dbReference type="PANTHER" id="PTHR48207">
    <property type="entry name" value="SUCCINATE--HYDROXYMETHYLGLUTARATE COA-TRANSFERASE"/>
    <property type="match status" value="1"/>
</dbReference>
<dbReference type="Proteomes" id="UP001138709">
    <property type="component" value="Unassembled WGS sequence"/>
</dbReference>
<name>A0A9X9XB36_9PROT</name>
<sequence length="398" mass="42133">MAGPLAGVRIADFTVHAAGPFCTHMLAQLGAEVIKVESAQRPDIFRKPHPVYGRLGAATFDQVASAKLSVRLNLKHPRGIELAKHLVAQSDIAAESFRPGVMTRLGLGYDALRAVKQDIVMLSVSASGQSGPDSHFAGYAPLFGAWGGLGWLTGYPDGPPVEMRHAMDHSVGLHAAMAAVAALHRRRRTGDGSHVDVCAREVAAAAAGDALIEAAAGGTPRRWGNAHPRMAPHGVYPARDPDSWLTIAVADERAWLGLLSVMGRRDLAGDPRFATEAARHAVRIALDAIVADWTRLQDAEEAAALLQQAGCAAHPSWDTPHIAADPHLRARAAIVDTTEPDGTMRAAVGVPVRLSATPPRGIWRGTPQLGEDEDRIFGDLLGLDVGARRSLEAEGAIL</sequence>
<accession>A0A9X9XB36</accession>
<evidence type="ECO:0000313" key="3">
    <source>
        <dbReference type="Proteomes" id="UP001138709"/>
    </source>
</evidence>
<protein>
    <submittedName>
        <fullName evidence="2">CoA transferase</fullName>
    </submittedName>
</protein>
<reference evidence="2" key="2">
    <citation type="journal article" date="2021" name="Syst. Appl. Microbiol.">
        <title>Roseomonas hellenica sp. nov., isolated from roots of wild-growing Alkanna tinctoria.</title>
        <authorList>
            <person name="Rat A."/>
            <person name="Naranjo H.D."/>
            <person name="Lebbe L."/>
            <person name="Cnockaert M."/>
            <person name="Krigas N."/>
            <person name="Grigoriadou K."/>
            <person name="Maloupa E."/>
            <person name="Willems A."/>
        </authorList>
    </citation>
    <scope>NUCLEOTIDE SEQUENCE</scope>
    <source>
        <strain evidence="2">LMG 31228</strain>
    </source>
</reference>
<reference evidence="2" key="1">
    <citation type="submission" date="2020-01" db="EMBL/GenBank/DDBJ databases">
        <authorList>
            <person name="Rat A."/>
        </authorList>
    </citation>
    <scope>NUCLEOTIDE SEQUENCE</scope>
    <source>
        <strain evidence="2">LMG 31228</strain>
    </source>
</reference>
<keyword evidence="3" id="KW-1185">Reference proteome</keyword>
<keyword evidence="1 2" id="KW-0808">Transferase</keyword>
<dbReference type="GO" id="GO:0008410">
    <property type="term" value="F:CoA-transferase activity"/>
    <property type="evidence" value="ECO:0007669"/>
    <property type="project" value="TreeGrafter"/>
</dbReference>
<dbReference type="PANTHER" id="PTHR48207:SF3">
    <property type="entry name" value="SUCCINATE--HYDROXYMETHYLGLUTARATE COA-TRANSFERASE"/>
    <property type="match status" value="1"/>
</dbReference>
<gene>
    <name evidence="2" type="ORF">GXW74_10515</name>
</gene>
<proteinExistence type="predicted"/>
<dbReference type="InterPro" id="IPR044855">
    <property type="entry name" value="CoA-Trfase_III_dom3_sf"/>
</dbReference>
<evidence type="ECO:0000313" key="2">
    <source>
        <dbReference type="EMBL" id="MBR0680922.1"/>
    </source>
</evidence>
<dbReference type="AlphaFoldDB" id="A0A9X9XB36"/>
<dbReference type="InterPro" id="IPR003673">
    <property type="entry name" value="CoA-Trfase_fam_III"/>
</dbReference>
<organism evidence="2 3">
    <name type="scientific">Neoroseomonas eburnea</name>
    <dbReference type="NCBI Taxonomy" id="1346889"/>
    <lineage>
        <taxon>Bacteria</taxon>
        <taxon>Pseudomonadati</taxon>
        <taxon>Pseudomonadota</taxon>
        <taxon>Alphaproteobacteria</taxon>
        <taxon>Acetobacterales</taxon>
        <taxon>Acetobacteraceae</taxon>
        <taxon>Neoroseomonas</taxon>
    </lineage>
</organism>
<evidence type="ECO:0000256" key="1">
    <source>
        <dbReference type="ARBA" id="ARBA00022679"/>
    </source>
</evidence>